<reference evidence="1 2" key="1">
    <citation type="submission" date="2014-04" db="EMBL/GenBank/DDBJ databases">
        <authorList>
            <consortium name="DOE Joint Genome Institute"/>
            <person name="Kuo A."/>
            <person name="Kohler A."/>
            <person name="Jargeat P."/>
            <person name="Nagy L.G."/>
            <person name="Floudas D."/>
            <person name="Copeland A."/>
            <person name="Barry K.W."/>
            <person name="Cichocki N."/>
            <person name="Veneault-Fourrey C."/>
            <person name="LaButti K."/>
            <person name="Lindquist E.A."/>
            <person name="Lipzen A."/>
            <person name="Lundell T."/>
            <person name="Morin E."/>
            <person name="Murat C."/>
            <person name="Sun H."/>
            <person name="Tunlid A."/>
            <person name="Henrissat B."/>
            <person name="Grigoriev I.V."/>
            <person name="Hibbett D.S."/>
            <person name="Martin F."/>
            <person name="Nordberg H.P."/>
            <person name="Cantor M.N."/>
            <person name="Hua S.X."/>
        </authorList>
    </citation>
    <scope>NUCLEOTIDE SEQUENCE [LARGE SCALE GENOMIC DNA]</scope>
    <source>
        <strain evidence="1 2">Ve08.2h10</strain>
    </source>
</reference>
<reference evidence="2" key="2">
    <citation type="submission" date="2015-01" db="EMBL/GenBank/DDBJ databases">
        <title>Evolutionary Origins and Diversification of the Mycorrhizal Mutualists.</title>
        <authorList>
            <consortium name="DOE Joint Genome Institute"/>
            <consortium name="Mycorrhizal Genomics Consortium"/>
            <person name="Kohler A."/>
            <person name="Kuo A."/>
            <person name="Nagy L.G."/>
            <person name="Floudas D."/>
            <person name="Copeland A."/>
            <person name="Barry K.W."/>
            <person name="Cichocki N."/>
            <person name="Veneault-Fourrey C."/>
            <person name="LaButti K."/>
            <person name="Lindquist E.A."/>
            <person name="Lipzen A."/>
            <person name="Lundell T."/>
            <person name="Morin E."/>
            <person name="Murat C."/>
            <person name="Riley R."/>
            <person name="Ohm R."/>
            <person name="Sun H."/>
            <person name="Tunlid A."/>
            <person name="Henrissat B."/>
            <person name="Grigoriev I.V."/>
            <person name="Hibbett D.S."/>
            <person name="Martin F."/>
        </authorList>
    </citation>
    <scope>NUCLEOTIDE SEQUENCE [LARGE SCALE GENOMIC DNA]</scope>
    <source>
        <strain evidence="2">Ve08.2h10</strain>
    </source>
</reference>
<keyword evidence="2" id="KW-1185">Reference proteome</keyword>
<evidence type="ECO:0000313" key="2">
    <source>
        <dbReference type="Proteomes" id="UP000054538"/>
    </source>
</evidence>
<dbReference type="AlphaFoldDB" id="A0A0D0DI25"/>
<name>A0A0D0DI25_9AGAM</name>
<proteinExistence type="predicted"/>
<evidence type="ECO:0000313" key="1">
    <source>
        <dbReference type="EMBL" id="KIK90588.1"/>
    </source>
</evidence>
<accession>A0A0D0DI25</accession>
<dbReference type="Proteomes" id="UP000054538">
    <property type="component" value="Unassembled WGS sequence"/>
</dbReference>
<protein>
    <submittedName>
        <fullName evidence="1">Uncharacterized protein</fullName>
    </submittedName>
</protein>
<dbReference type="HOGENOM" id="CLU_1993364_0_0_1"/>
<gene>
    <name evidence="1" type="ORF">PAXRUDRAFT_831563</name>
</gene>
<sequence length="125" mass="13862">MYGLRMHLSVSCILEGSTWSDRSRDLSLALSVSLIASTTTKSFGEVRSLDEGFELRIKSGLGLIMITGRHHPTQLASGEANRSMHRNAFYPFPTAPVGEAIRAQQRANLGRTNSERIFRIDARGR</sequence>
<dbReference type="InParanoid" id="A0A0D0DI25"/>
<dbReference type="EMBL" id="KN825496">
    <property type="protein sequence ID" value="KIK90588.1"/>
    <property type="molecule type" value="Genomic_DNA"/>
</dbReference>
<organism evidence="1 2">
    <name type="scientific">Paxillus rubicundulus Ve08.2h10</name>
    <dbReference type="NCBI Taxonomy" id="930991"/>
    <lineage>
        <taxon>Eukaryota</taxon>
        <taxon>Fungi</taxon>
        <taxon>Dikarya</taxon>
        <taxon>Basidiomycota</taxon>
        <taxon>Agaricomycotina</taxon>
        <taxon>Agaricomycetes</taxon>
        <taxon>Agaricomycetidae</taxon>
        <taxon>Boletales</taxon>
        <taxon>Paxilineae</taxon>
        <taxon>Paxillaceae</taxon>
        <taxon>Paxillus</taxon>
    </lineage>
</organism>